<gene>
    <name evidence="1" type="ORF">ETU09_07960</name>
</gene>
<dbReference type="Proteomes" id="UP000319499">
    <property type="component" value="Unassembled WGS sequence"/>
</dbReference>
<proteinExistence type="predicted"/>
<dbReference type="AlphaFoldDB" id="A0A563DBE3"/>
<evidence type="ECO:0000313" key="1">
    <source>
        <dbReference type="EMBL" id="TWP27369.1"/>
    </source>
</evidence>
<sequence>MRNALLFSALFCFCLSILQCQSIPKQELKHNLSFCNYEFREYEKENIPYILSFVEDTIKNIRFDAYSTNLFDETFNPNNCNQKPLHFSLYNEKIINSDKPTLFIFINEAYIPIKEKLDYATYIPQRLSFFEYKGVAYLLFQLDNFSPISSMNTRLSYTTILLKLNADNKTEDQFIYTSLDLEEPKSVLARYETNDKEFY</sequence>
<comment type="caution">
    <text evidence="1">The sequence shown here is derived from an EMBL/GenBank/DDBJ whole genome shotgun (WGS) entry which is preliminary data.</text>
</comment>
<organism evidence="1 2">
    <name type="scientific">Apibacter muscae</name>
    <dbReference type="NCBI Taxonomy" id="2509004"/>
    <lineage>
        <taxon>Bacteria</taxon>
        <taxon>Pseudomonadati</taxon>
        <taxon>Bacteroidota</taxon>
        <taxon>Flavobacteriia</taxon>
        <taxon>Flavobacteriales</taxon>
        <taxon>Weeksellaceae</taxon>
        <taxon>Apibacter</taxon>
    </lineage>
</organism>
<reference evidence="1 2" key="1">
    <citation type="submission" date="2019-02" db="EMBL/GenBank/DDBJ databases">
        <title>Apibacter muscae sp. nov.: a novel member of the house fly microbiota.</title>
        <authorList>
            <person name="Park R."/>
        </authorList>
    </citation>
    <scope>NUCLEOTIDE SEQUENCE [LARGE SCALE GENOMIC DNA]</scope>
    <source>
        <strain evidence="1 2">AL1</strain>
    </source>
</reference>
<dbReference type="RefSeq" id="WP_146292970.1">
    <property type="nucleotide sequence ID" value="NZ_SELH01000023.1"/>
</dbReference>
<evidence type="ECO:0000313" key="2">
    <source>
        <dbReference type="Proteomes" id="UP000319499"/>
    </source>
</evidence>
<name>A0A563DBE3_9FLAO</name>
<accession>A0A563DBE3</accession>
<keyword evidence="2" id="KW-1185">Reference proteome</keyword>
<dbReference type="EMBL" id="SELH01000023">
    <property type="protein sequence ID" value="TWP27369.1"/>
    <property type="molecule type" value="Genomic_DNA"/>
</dbReference>
<protein>
    <submittedName>
        <fullName evidence="1">Uncharacterized protein</fullName>
    </submittedName>
</protein>